<dbReference type="InterPro" id="IPR035892">
    <property type="entry name" value="C2_domain_sf"/>
</dbReference>
<dbReference type="PANTHER" id="PTHR10774:SF214">
    <property type="entry name" value="CALCIUM-DEPENDENT LIPID-BINDING (CALB DOMAIN) FAMILY PROTEIN-RELATED"/>
    <property type="match status" value="1"/>
</dbReference>
<name>A0AAE1RAP5_9SOLA</name>
<evidence type="ECO:0000313" key="3">
    <source>
        <dbReference type="Proteomes" id="UP001291623"/>
    </source>
</evidence>
<proteinExistence type="predicted"/>
<dbReference type="GO" id="GO:0005783">
    <property type="term" value="C:endoplasmic reticulum"/>
    <property type="evidence" value="ECO:0007669"/>
    <property type="project" value="TreeGrafter"/>
</dbReference>
<dbReference type="InterPro" id="IPR045050">
    <property type="entry name" value="Synaptotagmin_plant"/>
</dbReference>
<feature type="region of interest" description="Disordered" evidence="1">
    <location>
        <begin position="18"/>
        <end position="63"/>
    </location>
</feature>
<dbReference type="Gene3D" id="2.60.40.150">
    <property type="entry name" value="C2 domain"/>
    <property type="match status" value="1"/>
</dbReference>
<protein>
    <recommendedName>
        <fullName evidence="4">C2 domain-containing protein</fullName>
    </recommendedName>
</protein>
<dbReference type="PANTHER" id="PTHR10774">
    <property type="entry name" value="EXTENDED SYNAPTOTAGMIN-RELATED"/>
    <property type="match status" value="1"/>
</dbReference>
<evidence type="ECO:0000313" key="2">
    <source>
        <dbReference type="EMBL" id="KAK4348073.1"/>
    </source>
</evidence>
<dbReference type="Proteomes" id="UP001291623">
    <property type="component" value="Unassembled WGS sequence"/>
</dbReference>
<evidence type="ECO:0000256" key="1">
    <source>
        <dbReference type="SAM" id="MobiDB-lite"/>
    </source>
</evidence>
<dbReference type="SUPFAM" id="SSF49562">
    <property type="entry name" value="C2 domain (Calcium/lipid-binding domain, CaLB)"/>
    <property type="match status" value="1"/>
</dbReference>
<reference evidence="2" key="1">
    <citation type="submission" date="2023-12" db="EMBL/GenBank/DDBJ databases">
        <title>Genome assembly of Anisodus tanguticus.</title>
        <authorList>
            <person name="Wang Y.-J."/>
        </authorList>
    </citation>
    <scope>NUCLEOTIDE SEQUENCE</scope>
    <source>
        <strain evidence="2">KB-2021</strain>
        <tissue evidence="2">Leaf</tissue>
    </source>
</reference>
<comment type="caution">
    <text evidence="2">The sequence shown here is derived from an EMBL/GenBank/DDBJ whole genome shotgun (WGS) entry which is preliminary data.</text>
</comment>
<organism evidence="2 3">
    <name type="scientific">Anisodus tanguticus</name>
    <dbReference type="NCBI Taxonomy" id="243964"/>
    <lineage>
        <taxon>Eukaryota</taxon>
        <taxon>Viridiplantae</taxon>
        <taxon>Streptophyta</taxon>
        <taxon>Embryophyta</taxon>
        <taxon>Tracheophyta</taxon>
        <taxon>Spermatophyta</taxon>
        <taxon>Magnoliopsida</taxon>
        <taxon>eudicotyledons</taxon>
        <taxon>Gunneridae</taxon>
        <taxon>Pentapetalae</taxon>
        <taxon>asterids</taxon>
        <taxon>lamiids</taxon>
        <taxon>Solanales</taxon>
        <taxon>Solanaceae</taxon>
        <taxon>Solanoideae</taxon>
        <taxon>Hyoscyameae</taxon>
        <taxon>Anisodus</taxon>
    </lineage>
</organism>
<sequence>MRYHDVFEAALILCSSVNHRDPDPSPLRATQPHPHRNPSPTRKNKDKPKTQFLTPTSVSSKPATSVSSMSILLSVYLDTTRSEIIKDQVTNMYLWPKTLEVQILDPSKAMKRPVRIHNVTVVKAMKLKKTDLLGLSDPYVRLKMVGEKLS</sequence>
<dbReference type="AlphaFoldDB" id="A0AAE1RAP5"/>
<dbReference type="GO" id="GO:0008289">
    <property type="term" value="F:lipid binding"/>
    <property type="evidence" value="ECO:0007669"/>
    <property type="project" value="InterPro"/>
</dbReference>
<accession>A0AAE1RAP5</accession>
<evidence type="ECO:0008006" key="4">
    <source>
        <dbReference type="Google" id="ProtNLM"/>
    </source>
</evidence>
<keyword evidence="3" id="KW-1185">Reference proteome</keyword>
<gene>
    <name evidence="2" type="ORF">RND71_034412</name>
</gene>
<feature type="compositionally biased region" description="Low complexity" evidence="1">
    <location>
        <begin position="54"/>
        <end position="63"/>
    </location>
</feature>
<dbReference type="EMBL" id="JAVYJV010000018">
    <property type="protein sequence ID" value="KAK4348073.1"/>
    <property type="molecule type" value="Genomic_DNA"/>
</dbReference>